<sequence>MDKKVNLKDNIILAARELFNAKGYSETSMSEIIKKANTSKGNLYYHFESKETLYLSILEEDLNKWLNDWQKYNKTQEKNRLYTFAKFFSKNSLNSFFHQATEEFYASTFNSEQTTSRMKKIDEAYLNFYVEIVKDCQETNLIDQKEDPKVLGFILMSQFVSINFKEYYGNEIDSYTLLRKMIDIFLNGVGK</sequence>
<evidence type="ECO:0000256" key="1">
    <source>
        <dbReference type="ARBA" id="ARBA00022491"/>
    </source>
</evidence>
<evidence type="ECO:0000313" key="6">
    <source>
        <dbReference type="Proteomes" id="UP001418796"/>
    </source>
</evidence>
<feature type="domain" description="HTH tetR-type" evidence="4">
    <location>
        <begin position="5"/>
        <end position="65"/>
    </location>
</feature>
<dbReference type="InterPro" id="IPR036271">
    <property type="entry name" value="Tet_transcr_reg_TetR-rel_C_sf"/>
</dbReference>
<keyword evidence="6" id="KW-1185">Reference proteome</keyword>
<dbReference type="PROSITE" id="PS50977">
    <property type="entry name" value="HTH_TETR_2"/>
    <property type="match status" value="1"/>
</dbReference>
<dbReference type="InterPro" id="IPR013571">
    <property type="entry name" value="Tscrpt_reg_QacR_C"/>
</dbReference>
<feature type="DNA-binding region" description="H-T-H motif" evidence="3">
    <location>
        <begin position="28"/>
        <end position="47"/>
    </location>
</feature>
<dbReference type="InterPro" id="IPR009057">
    <property type="entry name" value="Homeodomain-like_sf"/>
</dbReference>
<keyword evidence="2 3" id="KW-0238">DNA-binding</keyword>
<dbReference type="Gene3D" id="1.10.10.60">
    <property type="entry name" value="Homeodomain-like"/>
    <property type="match status" value="1"/>
</dbReference>
<reference evidence="5 6" key="1">
    <citation type="submission" date="2024-03" db="EMBL/GenBank/DDBJ databases">
        <title>Bacilli Hybrid Assemblies.</title>
        <authorList>
            <person name="Kovac J."/>
        </authorList>
    </citation>
    <scope>NUCLEOTIDE SEQUENCE [LARGE SCALE GENOMIC DNA]</scope>
    <source>
        <strain evidence="5 6">FSL R7-0666</strain>
    </source>
</reference>
<name>A0ABU9VFJ2_9BACI</name>
<dbReference type="SUPFAM" id="SSF48498">
    <property type="entry name" value="Tetracyclin repressor-like, C-terminal domain"/>
    <property type="match status" value="1"/>
</dbReference>
<proteinExistence type="predicted"/>
<dbReference type="PANTHER" id="PTHR43479:SF11">
    <property type="entry name" value="ACREF_ENVCD OPERON REPRESSOR-RELATED"/>
    <property type="match status" value="1"/>
</dbReference>
<gene>
    <name evidence="5" type="ORF">MKY91_05825</name>
</gene>
<dbReference type="Gene3D" id="1.10.357.10">
    <property type="entry name" value="Tetracycline Repressor, domain 2"/>
    <property type="match status" value="1"/>
</dbReference>
<evidence type="ECO:0000313" key="5">
    <source>
        <dbReference type="EMBL" id="MEN0642676.1"/>
    </source>
</evidence>
<accession>A0ABU9VFJ2</accession>
<dbReference type="SUPFAM" id="SSF46689">
    <property type="entry name" value="Homeodomain-like"/>
    <property type="match status" value="1"/>
</dbReference>
<dbReference type="InterPro" id="IPR050624">
    <property type="entry name" value="HTH-type_Tx_Regulator"/>
</dbReference>
<dbReference type="InterPro" id="IPR001647">
    <property type="entry name" value="HTH_TetR"/>
</dbReference>
<dbReference type="Pfam" id="PF00440">
    <property type="entry name" value="TetR_N"/>
    <property type="match status" value="1"/>
</dbReference>
<dbReference type="PANTHER" id="PTHR43479">
    <property type="entry name" value="ACREF/ENVCD OPERON REPRESSOR-RELATED"/>
    <property type="match status" value="1"/>
</dbReference>
<evidence type="ECO:0000256" key="3">
    <source>
        <dbReference type="PROSITE-ProRule" id="PRU00335"/>
    </source>
</evidence>
<comment type="caution">
    <text evidence="5">The sequence shown here is derived from an EMBL/GenBank/DDBJ whole genome shotgun (WGS) entry which is preliminary data.</text>
</comment>
<dbReference type="PRINTS" id="PR00455">
    <property type="entry name" value="HTHTETR"/>
</dbReference>
<evidence type="ECO:0000256" key="2">
    <source>
        <dbReference type="ARBA" id="ARBA00023125"/>
    </source>
</evidence>
<dbReference type="RefSeq" id="WP_343129758.1">
    <property type="nucleotide sequence ID" value="NZ_JBCITK010000001.1"/>
</dbReference>
<dbReference type="Pfam" id="PF08360">
    <property type="entry name" value="TetR_C_5"/>
    <property type="match status" value="1"/>
</dbReference>
<dbReference type="EMBL" id="JBCITK010000001">
    <property type="protein sequence ID" value="MEN0642676.1"/>
    <property type="molecule type" value="Genomic_DNA"/>
</dbReference>
<keyword evidence="1" id="KW-0678">Repressor</keyword>
<organism evidence="5 6">
    <name type="scientific">Alkalicoccobacillus gibsonii</name>
    <dbReference type="NCBI Taxonomy" id="79881"/>
    <lineage>
        <taxon>Bacteria</taxon>
        <taxon>Bacillati</taxon>
        <taxon>Bacillota</taxon>
        <taxon>Bacilli</taxon>
        <taxon>Bacillales</taxon>
        <taxon>Bacillaceae</taxon>
        <taxon>Alkalicoccobacillus</taxon>
    </lineage>
</organism>
<protein>
    <submittedName>
        <fullName evidence="5">TetR/AcrR family transcriptional regulator</fullName>
    </submittedName>
</protein>
<dbReference type="Proteomes" id="UP001418796">
    <property type="component" value="Unassembled WGS sequence"/>
</dbReference>
<evidence type="ECO:0000259" key="4">
    <source>
        <dbReference type="PROSITE" id="PS50977"/>
    </source>
</evidence>